<feature type="transmembrane region" description="Helical" evidence="10">
    <location>
        <begin position="371"/>
        <end position="398"/>
    </location>
</feature>
<dbReference type="InterPro" id="IPR001807">
    <property type="entry name" value="ClC"/>
</dbReference>
<keyword evidence="5 10" id="KW-0812">Transmembrane</keyword>
<feature type="transmembrane region" description="Helical" evidence="10">
    <location>
        <begin position="257"/>
        <end position="281"/>
    </location>
</feature>
<keyword evidence="8 10" id="KW-0472">Membrane</keyword>
<dbReference type="Pfam" id="PF00654">
    <property type="entry name" value="Voltage_CLC"/>
    <property type="match status" value="1"/>
</dbReference>
<keyword evidence="4 10" id="KW-1003">Cell membrane</keyword>
<reference evidence="11" key="1">
    <citation type="submission" date="2014-06" db="EMBL/GenBank/DDBJ databases">
        <authorList>
            <person name="Urmite Genomes Urmite Genomes"/>
        </authorList>
    </citation>
    <scope>NUCLEOTIDE SEQUENCE</scope>
</reference>
<dbReference type="GO" id="GO:0005886">
    <property type="term" value="C:plasma membrane"/>
    <property type="evidence" value="ECO:0007669"/>
    <property type="project" value="UniProtKB-SubCell"/>
</dbReference>
<name>A0A078LDW4_CITKO</name>
<evidence type="ECO:0000256" key="10">
    <source>
        <dbReference type="HAMAP-Rule" id="MF_01115"/>
    </source>
</evidence>
<dbReference type="InterPro" id="IPR014743">
    <property type="entry name" value="Cl-channel_core"/>
</dbReference>
<evidence type="ECO:0000256" key="3">
    <source>
        <dbReference type="ARBA" id="ARBA00022448"/>
    </source>
</evidence>
<accession>A0A078LDW4</accession>
<evidence type="ECO:0000256" key="2">
    <source>
        <dbReference type="ARBA" id="ARBA00009476"/>
    </source>
</evidence>
<keyword evidence="6 10" id="KW-1133">Transmembrane helix</keyword>
<dbReference type="HAMAP" id="MF_01115">
    <property type="entry name" value="CLC_YfeO"/>
    <property type="match status" value="1"/>
</dbReference>
<feature type="transmembrane region" description="Helical" evidence="10">
    <location>
        <begin position="325"/>
        <end position="342"/>
    </location>
</feature>
<evidence type="ECO:0000256" key="5">
    <source>
        <dbReference type="ARBA" id="ARBA00022692"/>
    </source>
</evidence>
<protein>
    <recommendedName>
        <fullName evidence="10">Putative ion-transport protein BN1086_00435</fullName>
    </recommendedName>
</protein>
<comment type="subcellular location">
    <subcellularLocation>
        <location evidence="1 10">Cell membrane</location>
        <topology evidence="1 10">Multi-pass membrane protein</topology>
    </subcellularLocation>
</comment>
<feature type="transmembrane region" description="Helical" evidence="10">
    <location>
        <begin position="301"/>
        <end position="318"/>
    </location>
</feature>
<dbReference type="PATRIC" id="fig|545.12.peg.421"/>
<dbReference type="InterPro" id="IPR022969">
    <property type="entry name" value="Chloride_channel_YfeO"/>
</dbReference>
<dbReference type="PRINTS" id="PR00762">
    <property type="entry name" value="CLCHANNEL"/>
</dbReference>
<comment type="similarity">
    <text evidence="2 10">Belongs to the chloride channel (TC 2.A.49) family.</text>
</comment>
<keyword evidence="7 10" id="KW-0406">Ion transport</keyword>
<dbReference type="RefSeq" id="WP_198448635.1">
    <property type="nucleotide sequence ID" value="NZ_CP136824.1"/>
</dbReference>
<feature type="transmembrane region" description="Helical" evidence="10">
    <location>
        <begin position="57"/>
        <end position="78"/>
    </location>
</feature>
<feature type="transmembrane region" description="Helical" evidence="10">
    <location>
        <begin position="149"/>
        <end position="170"/>
    </location>
</feature>
<evidence type="ECO:0000313" key="11">
    <source>
        <dbReference type="EMBL" id="CDZ82359.1"/>
    </source>
</evidence>
<evidence type="ECO:0000256" key="9">
    <source>
        <dbReference type="ARBA" id="ARBA00023303"/>
    </source>
</evidence>
<proteinExistence type="inferred from homology"/>
<evidence type="ECO:0000256" key="1">
    <source>
        <dbReference type="ARBA" id="ARBA00004651"/>
    </source>
</evidence>
<feature type="transmembrane region" description="Helical" evidence="10">
    <location>
        <begin position="12"/>
        <end position="37"/>
    </location>
</feature>
<feature type="transmembrane region" description="Helical" evidence="10">
    <location>
        <begin position="98"/>
        <end position="117"/>
    </location>
</feature>
<dbReference type="NCBIfam" id="NF002971">
    <property type="entry name" value="PRK03655.1"/>
    <property type="match status" value="1"/>
</dbReference>
<dbReference type="PANTHER" id="PTHR43427">
    <property type="entry name" value="CHLORIDE CHANNEL PROTEIN CLC-E"/>
    <property type="match status" value="1"/>
</dbReference>
<dbReference type="InterPro" id="IPR050368">
    <property type="entry name" value="ClC-type_chloride_channel"/>
</dbReference>
<organism evidence="11">
    <name type="scientific">Citrobacter koseri</name>
    <name type="common">Citrobacter diversus</name>
    <dbReference type="NCBI Taxonomy" id="545"/>
    <lineage>
        <taxon>Bacteria</taxon>
        <taxon>Pseudomonadati</taxon>
        <taxon>Pseudomonadota</taxon>
        <taxon>Gammaproteobacteria</taxon>
        <taxon>Enterobacterales</taxon>
        <taxon>Enterobacteriaceae</taxon>
        <taxon>Citrobacter</taxon>
    </lineage>
</organism>
<dbReference type="GO" id="GO:0005216">
    <property type="term" value="F:monoatomic ion channel activity"/>
    <property type="evidence" value="ECO:0007669"/>
    <property type="project" value="UniProtKB-UniRule"/>
</dbReference>
<dbReference type="SUPFAM" id="SSF81340">
    <property type="entry name" value="Clc chloride channel"/>
    <property type="match status" value="1"/>
</dbReference>
<keyword evidence="3 10" id="KW-0813">Transport</keyword>
<gene>
    <name evidence="11" type="ORF">BN1086_00435</name>
</gene>
<sequence>MLHPRARTMLLLSLPALIIGIASSLVLIAVMKVASVLQRLLWEQIPVSLGIAHDSPVWIIGMLTFTGIMVGLVIRYSPGHAGPDPATEPLIGAPMNPVALPGLLIALILGLAGGVSLGPEHPIMAVNIALAVAIGARLFPRIGALDWTILASAGTIGALFGTPVAAALIFSQTLNSSDDTPLWDRLFAPLMAAAAGSLTTSLFFHPHFSLPIAHYTQMRLSDIFSGAVVAAIAIAAGMVAVWCLPRLHTLVHRLKNPVLILGIGGFMLGILGVLGGPLTLFKGLDEMQQLAFSQTLGATDYFMLAIVKLGALVIAAACGFRGGRIFPAVFVGVALGLMLHAHVEAVPAAITVSCAILGLMLVVTRDGWLSLFMAAVVVPDTTLLPLLCIVMLPAWLLLAGKPMMAVNRHDR</sequence>
<dbReference type="EMBL" id="LK931336">
    <property type="protein sequence ID" value="CDZ82359.1"/>
    <property type="molecule type" value="Genomic_DNA"/>
</dbReference>
<dbReference type="AlphaFoldDB" id="A0A078LDW4"/>
<dbReference type="CDD" id="cd00400">
    <property type="entry name" value="Voltage_gated_ClC"/>
    <property type="match status" value="1"/>
</dbReference>
<dbReference type="Gene3D" id="1.10.3080.10">
    <property type="entry name" value="Clc chloride channel"/>
    <property type="match status" value="1"/>
</dbReference>
<evidence type="ECO:0000256" key="4">
    <source>
        <dbReference type="ARBA" id="ARBA00022475"/>
    </source>
</evidence>
<evidence type="ECO:0000256" key="8">
    <source>
        <dbReference type="ARBA" id="ARBA00023136"/>
    </source>
</evidence>
<evidence type="ECO:0000256" key="6">
    <source>
        <dbReference type="ARBA" id="ARBA00022989"/>
    </source>
</evidence>
<evidence type="ECO:0000256" key="7">
    <source>
        <dbReference type="ARBA" id="ARBA00023065"/>
    </source>
</evidence>
<dbReference type="GO" id="GO:0015108">
    <property type="term" value="F:chloride transmembrane transporter activity"/>
    <property type="evidence" value="ECO:0007669"/>
    <property type="project" value="InterPro"/>
</dbReference>
<feature type="transmembrane region" description="Helical" evidence="10">
    <location>
        <begin position="182"/>
        <end position="203"/>
    </location>
</feature>
<keyword evidence="9 10" id="KW-0407">Ion channel</keyword>
<dbReference type="PANTHER" id="PTHR43427:SF9">
    <property type="entry name" value="ION-TRANSPORT PROTEIN YFEO-RELATED"/>
    <property type="match status" value="1"/>
</dbReference>
<feature type="transmembrane region" description="Helical" evidence="10">
    <location>
        <begin position="223"/>
        <end position="245"/>
    </location>
</feature>